<dbReference type="Pfam" id="PF02133">
    <property type="entry name" value="Transp_cyt_pur"/>
    <property type="match status" value="1"/>
</dbReference>
<name>A0A5J9UXE3_9POAL</name>
<dbReference type="Gene3D" id="1.10.4160.10">
    <property type="entry name" value="Hydantoin permease"/>
    <property type="match status" value="1"/>
</dbReference>
<keyword evidence="4 7" id="KW-1133">Transmembrane helix</keyword>
<evidence type="ECO:0000256" key="6">
    <source>
        <dbReference type="SAM" id="MobiDB-lite"/>
    </source>
</evidence>
<evidence type="ECO:0000313" key="8">
    <source>
        <dbReference type="EMBL" id="TVU27941.1"/>
    </source>
</evidence>
<dbReference type="PANTHER" id="PTHR30618:SF0">
    <property type="entry name" value="PURINE-URACIL PERMEASE NCS1"/>
    <property type="match status" value="1"/>
</dbReference>
<accession>A0A5J9UXE3</accession>
<dbReference type="OrthoDB" id="2018619at2759"/>
<evidence type="ECO:0000256" key="2">
    <source>
        <dbReference type="ARBA" id="ARBA00008974"/>
    </source>
</evidence>
<feature type="transmembrane region" description="Helical" evidence="7">
    <location>
        <begin position="81"/>
        <end position="99"/>
    </location>
</feature>
<feature type="transmembrane region" description="Helical" evidence="7">
    <location>
        <begin position="119"/>
        <end position="141"/>
    </location>
</feature>
<dbReference type="Gramene" id="TVU27941">
    <property type="protein sequence ID" value="TVU27941"/>
    <property type="gene ID" value="EJB05_19446"/>
</dbReference>
<keyword evidence="9" id="KW-1185">Reference proteome</keyword>
<dbReference type="EMBL" id="RWGY01000011">
    <property type="protein sequence ID" value="TVU27941.1"/>
    <property type="molecule type" value="Genomic_DNA"/>
</dbReference>
<keyword evidence="5 7" id="KW-0472">Membrane</keyword>
<dbReference type="GO" id="GO:0005886">
    <property type="term" value="C:plasma membrane"/>
    <property type="evidence" value="ECO:0007669"/>
    <property type="project" value="TreeGrafter"/>
</dbReference>
<feature type="transmembrane region" description="Helical" evidence="7">
    <location>
        <begin position="317"/>
        <end position="339"/>
    </location>
</feature>
<feature type="non-terminal residue" evidence="8">
    <location>
        <position position="1"/>
    </location>
</feature>
<evidence type="ECO:0000256" key="7">
    <source>
        <dbReference type="SAM" id="Phobius"/>
    </source>
</evidence>
<evidence type="ECO:0000256" key="1">
    <source>
        <dbReference type="ARBA" id="ARBA00004141"/>
    </source>
</evidence>
<comment type="subcellular location">
    <subcellularLocation>
        <location evidence="1">Membrane</location>
        <topology evidence="1">Multi-pass membrane protein</topology>
    </subcellularLocation>
</comment>
<feature type="region of interest" description="Disordered" evidence="6">
    <location>
        <begin position="56"/>
        <end position="75"/>
    </location>
</feature>
<gene>
    <name evidence="8" type="ORF">EJB05_19446</name>
</gene>
<proteinExistence type="inferred from homology"/>
<evidence type="ECO:0000313" key="9">
    <source>
        <dbReference type="Proteomes" id="UP000324897"/>
    </source>
</evidence>
<dbReference type="Proteomes" id="UP000324897">
    <property type="component" value="Chromosome 1"/>
</dbReference>
<keyword evidence="3 7" id="KW-0812">Transmembrane</keyword>
<dbReference type="InterPro" id="IPR001248">
    <property type="entry name" value="Pur-cyt_permease"/>
</dbReference>
<feature type="transmembrane region" description="Helical" evidence="7">
    <location>
        <begin position="161"/>
        <end position="186"/>
    </location>
</feature>
<evidence type="ECO:0000256" key="5">
    <source>
        <dbReference type="ARBA" id="ARBA00023136"/>
    </source>
</evidence>
<protein>
    <submittedName>
        <fullName evidence="8">Uncharacterized protein</fullName>
    </submittedName>
</protein>
<dbReference type="InterPro" id="IPR045225">
    <property type="entry name" value="Uracil/uridine/allantoin_perm"/>
</dbReference>
<comment type="caution">
    <text evidence="8">The sequence shown here is derived from an EMBL/GenBank/DDBJ whole genome shotgun (WGS) entry which is preliminary data.</text>
</comment>
<feature type="transmembrane region" description="Helical" evidence="7">
    <location>
        <begin position="395"/>
        <end position="413"/>
    </location>
</feature>
<dbReference type="AlphaFoldDB" id="A0A5J9UXE3"/>
<reference evidence="8 9" key="1">
    <citation type="journal article" date="2019" name="Sci. Rep.">
        <title>A high-quality genome of Eragrostis curvula grass provides insights into Poaceae evolution and supports new strategies to enhance forage quality.</title>
        <authorList>
            <person name="Carballo J."/>
            <person name="Santos B.A.C.M."/>
            <person name="Zappacosta D."/>
            <person name="Garbus I."/>
            <person name="Selva J.P."/>
            <person name="Gallo C.A."/>
            <person name="Diaz A."/>
            <person name="Albertini E."/>
            <person name="Caccamo M."/>
            <person name="Echenique V."/>
        </authorList>
    </citation>
    <scope>NUCLEOTIDE SEQUENCE [LARGE SCALE GENOMIC DNA]</scope>
    <source>
        <strain evidence="9">cv. Victoria</strain>
        <tissue evidence="8">Leaf</tissue>
    </source>
</reference>
<feature type="transmembrane region" description="Helical" evidence="7">
    <location>
        <begin position="359"/>
        <end position="383"/>
    </location>
</feature>
<feature type="compositionally biased region" description="Polar residues" evidence="6">
    <location>
        <begin position="61"/>
        <end position="75"/>
    </location>
</feature>
<dbReference type="PANTHER" id="PTHR30618">
    <property type="entry name" value="NCS1 FAMILY PURINE/PYRIMIDINE TRANSPORTER"/>
    <property type="match status" value="1"/>
</dbReference>
<organism evidence="8 9">
    <name type="scientific">Eragrostis curvula</name>
    <name type="common">weeping love grass</name>
    <dbReference type="NCBI Taxonomy" id="38414"/>
    <lineage>
        <taxon>Eukaryota</taxon>
        <taxon>Viridiplantae</taxon>
        <taxon>Streptophyta</taxon>
        <taxon>Embryophyta</taxon>
        <taxon>Tracheophyta</taxon>
        <taxon>Spermatophyta</taxon>
        <taxon>Magnoliopsida</taxon>
        <taxon>Liliopsida</taxon>
        <taxon>Poales</taxon>
        <taxon>Poaceae</taxon>
        <taxon>PACMAD clade</taxon>
        <taxon>Chloridoideae</taxon>
        <taxon>Eragrostideae</taxon>
        <taxon>Eragrostidinae</taxon>
        <taxon>Eragrostis</taxon>
    </lineage>
</organism>
<feature type="transmembrane region" description="Helical" evidence="7">
    <location>
        <begin position="275"/>
        <end position="297"/>
    </location>
</feature>
<feature type="transmembrane region" description="Helical" evidence="7">
    <location>
        <begin position="237"/>
        <end position="255"/>
    </location>
</feature>
<sequence length="563" mass="60398">MAMSMAMSRAITARNGHASYLQRRCVSASSHAAARMPLLPRRPSLSVTVASRPRLLPASPKASSSESDLSPTPPSERTMTAWDLASLWVGLVVGVPSYYLAGSLVDLGMSAIQGVATVAFANLIVLVTLVLTAAPAVTHGLPFPVLARAAFGVRGAHVPAVLRALVGCGWFGIESWIGGRAIFLLLPARLKSYQPLLTPVPGLGAAPLEFACFLAFWAAQLGIIMRGMEGIRKLEKFSAPVLFVLTSALLAWAYTSAGGFGRILSLPPRLAGAEFWKVFFPALTANISFWATVAINIPDFARYVRSQTDQVLGQAGLPLFMGMFTFAGLAITSSTEAIFGHIISDPIELLGRIGGPATTFLAIFGISLATITTNIAANVVAPANALVSMSPRRFTFAKGALVTALLGIAFQPWRLLSSSESFVYTWLVGYSALMGPSEGSYSPTTTLSGALLWMSTRCTRRTEEALTTSKVVSTLPRWWQWRPELRLSCRDSCTRLESCQVYTRRLSRHTTTPGSSAFSSPAPSTACSAVQVEQKRNNTDVTIRPIQCFQVKDECIIAILTTI</sequence>
<feature type="transmembrane region" description="Helical" evidence="7">
    <location>
        <begin position="206"/>
        <end position="225"/>
    </location>
</feature>
<dbReference type="CDD" id="cd11485">
    <property type="entry name" value="SLC-NCS1sbd_YbbW-like"/>
    <property type="match status" value="1"/>
</dbReference>
<comment type="similarity">
    <text evidence="2">Belongs to the purine-cytosine permease (2.A.39) family.</text>
</comment>
<evidence type="ECO:0000256" key="3">
    <source>
        <dbReference type="ARBA" id="ARBA00022692"/>
    </source>
</evidence>
<evidence type="ECO:0000256" key="4">
    <source>
        <dbReference type="ARBA" id="ARBA00022989"/>
    </source>
</evidence>
<dbReference type="GO" id="GO:0015205">
    <property type="term" value="F:nucleobase transmembrane transporter activity"/>
    <property type="evidence" value="ECO:0007669"/>
    <property type="project" value="TreeGrafter"/>
</dbReference>